<feature type="transmembrane region" description="Helical" evidence="4">
    <location>
        <begin position="202"/>
        <end position="224"/>
    </location>
</feature>
<feature type="region of interest" description="Disordered" evidence="3">
    <location>
        <begin position="122"/>
        <end position="198"/>
    </location>
</feature>
<dbReference type="Pfam" id="PF14559">
    <property type="entry name" value="TPR_19"/>
    <property type="match status" value="1"/>
</dbReference>
<dbReference type="InterPro" id="IPR011990">
    <property type="entry name" value="TPR-like_helical_dom_sf"/>
</dbReference>
<dbReference type="EMBL" id="JAHYBX010000005">
    <property type="protein sequence ID" value="MCA1857112.1"/>
    <property type="molecule type" value="Genomic_DNA"/>
</dbReference>
<dbReference type="Pfam" id="PF13432">
    <property type="entry name" value="TPR_16"/>
    <property type="match status" value="1"/>
</dbReference>
<dbReference type="InterPro" id="IPR051685">
    <property type="entry name" value="Ycf3/AcsC/BcsC/TPR_MFPF"/>
</dbReference>
<protein>
    <submittedName>
        <fullName evidence="5">Tetratricopeptide repeat protein</fullName>
    </submittedName>
</protein>
<name>A0ABS7YDI4_9BURK</name>
<keyword evidence="1" id="KW-0677">Repeat</keyword>
<evidence type="ECO:0000256" key="3">
    <source>
        <dbReference type="SAM" id="MobiDB-lite"/>
    </source>
</evidence>
<feature type="compositionally biased region" description="Low complexity" evidence="3">
    <location>
        <begin position="248"/>
        <end position="277"/>
    </location>
</feature>
<reference evidence="5 6" key="1">
    <citation type="submission" date="2021-07" db="EMBL/GenBank/DDBJ databases">
        <title>Characterization of Violacein-producing bacteria and related species.</title>
        <authorList>
            <person name="Wilson H.S."/>
            <person name="De Leon M.E."/>
        </authorList>
    </citation>
    <scope>NUCLEOTIDE SEQUENCE [LARGE SCALE GENOMIC DNA]</scope>
    <source>
        <strain evidence="5 6">HSC-2F05</strain>
    </source>
</reference>
<dbReference type="InterPro" id="IPR019734">
    <property type="entry name" value="TPR_rpt"/>
</dbReference>
<keyword evidence="6" id="KW-1185">Reference proteome</keyword>
<keyword evidence="4" id="KW-0812">Transmembrane</keyword>
<feature type="compositionally biased region" description="Low complexity" evidence="3">
    <location>
        <begin position="284"/>
        <end position="320"/>
    </location>
</feature>
<evidence type="ECO:0000313" key="6">
    <source>
        <dbReference type="Proteomes" id="UP001198602"/>
    </source>
</evidence>
<keyword evidence="4" id="KW-1133">Transmembrane helix</keyword>
<dbReference type="Proteomes" id="UP001198602">
    <property type="component" value="Unassembled WGS sequence"/>
</dbReference>
<evidence type="ECO:0000256" key="1">
    <source>
        <dbReference type="ARBA" id="ARBA00022737"/>
    </source>
</evidence>
<evidence type="ECO:0000256" key="2">
    <source>
        <dbReference type="ARBA" id="ARBA00022803"/>
    </source>
</evidence>
<dbReference type="PANTHER" id="PTHR44943:SF8">
    <property type="entry name" value="TPR REPEAT-CONTAINING PROTEIN MJ0263"/>
    <property type="match status" value="1"/>
</dbReference>
<comment type="caution">
    <text evidence="5">The sequence shown here is derived from an EMBL/GenBank/DDBJ whole genome shotgun (WGS) entry which is preliminary data.</text>
</comment>
<keyword evidence="2" id="KW-0802">TPR repeat</keyword>
<organism evidence="5 6">
    <name type="scientific">Massilia hydrophila</name>
    <dbReference type="NCBI Taxonomy" id="3044279"/>
    <lineage>
        <taxon>Bacteria</taxon>
        <taxon>Pseudomonadati</taxon>
        <taxon>Pseudomonadota</taxon>
        <taxon>Betaproteobacteria</taxon>
        <taxon>Burkholderiales</taxon>
        <taxon>Oxalobacteraceae</taxon>
        <taxon>Telluria group</taxon>
        <taxon>Massilia</taxon>
    </lineage>
</organism>
<dbReference type="Gene3D" id="1.25.40.10">
    <property type="entry name" value="Tetratricopeptide repeat domain"/>
    <property type="match status" value="2"/>
</dbReference>
<keyword evidence="4" id="KW-0472">Membrane</keyword>
<gene>
    <name evidence="5" type="ORF">LE190_14415</name>
</gene>
<evidence type="ECO:0000313" key="5">
    <source>
        <dbReference type="EMBL" id="MCA1857112.1"/>
    </source>
</evidence>
<dbReference type="SUPFAM" id="SSF48452">
    <property type="entry name" value="TPR-like"/>
    <property type="match status" value="1"/>
</dbReference>
<feature type="region of interest" description="Disordered" evidence="3">
    <location>
        <begin position="237"/>
        <end position="320"/>
    </location>
</feature>
<dbReference type="PANTHER" id="PTHR44943">
    <property type="entry name" value="CELLULOSE SYNTHASE OPERON PROTEIN C"/>
    <property type="match status" value="1"/>
</dbReference>
<evidence type="ECO:0000256" key="4">
    <source>
        <dbReference type="SAM" id="Phobius"/>
    </source>
</evidence>
<accession>A0ABS7YDI4</accession>
<sequence>MSSLLMQALQDAEQARNPGRGGAPADPDRADLRRAPNGAAVADAGVNAPYAREMTLEPLNFMEAVSVASAAETGDDTCFAESVPDAPLPTVHPGSVPASAGPWQLPPVARNDLVLDAARLERSGGRSAPDELAEPDAYGDAAARPGPDQDPDLEQPARLAPSREHAEQAGADMPSLSGDDSPPYLQAPARPAGAARSTSRRLVLVAGIGAVTLGLAGVFGYIYMQLGTDASAPDTLAQAPAPLPMPPGAGAANPGEPAAAATASPAADTRSADPAAATLPPVQPVQASQPSQPSQATASAPDPHPRLLPSAPAAPAPAQALADGERIDIRRGSTGSAGATLQAAYRAWQQGDNANARQLYQKVLGSDQNNRDALLGLAALALAEGKEAQALALNRQLLALDPLDGDAHAALSGLRQDEAGSAESRLKRVLAHDPQSAPALFALGNVYAGQMRWAEAQDAYFRAFHNNARNPDYAMNLAISLDRLGQTRAALDFYQRALALAATGRASFTHEQASARITELQAVAADQ</sequence>
<dbReference type="SMART" id="SM00028">
    <property type="entry name" value="TPR"/>
    <property type="match status" value="4"/>
</dbReference>
<proteinExistence type="predicted"/>
<feature type="region of interest" description="Disordered" evidence="3">
    <location>
        <begin position="1"/>
        <end position="35"/>
    </location>
</feature>